<dbReference type="GO" id="GO:0016740">
    <property type="term" value="F:transferase activity"/>
    <property type="evidence" value="ECO:0007669"/>
    <property type="project" value="UniProtKB-KW"/>
</dbReference>
<dbReference type="InterPro" id="IPR038063">
    <property type="entry name" value="Transpep_catalytic_dom"/>
</dbReference>
<keyword evidence="5 7" id="KW-0573">Peptidoglycan synthesis</keyword>
<dbReference type="EMBL" id="JAJNCT010000020">
    <property type="protein sequence ID" value="MCD2166407.1"/>
    <property type="molecule type" value="Genomic_DNA"/>
</dbReference>
<dbReference type="PANTHER" id="PTHR36699">
    <property type="entry name" value="LD-TRANSPEPTIDASE"/>
    <property type="match status" value="1"/>
</dbReference>
<feature type="domain" description="L,D-TPase catalytic" evidence="9">
    <location>
        <begin position="184"/>
        <end position="318"/>
    </location>
</feature>
<feature type="active site" description="Proton donor/acceptor" evidence="7">
    <location>
        <position position="277"/>
    </location>
</feature>
<evidence type="ECO:0000256" key="4">
    <source>
        <dbReference type="ARBA" id="ARBA00022960"/>
    </source>
</evidence>
<comment type="pathway">
    <text evidence="1 7">Cell wall biogenesis; peptidoglycan biosynthesis.</text>
</comment>
<reference evidence="10 11" key="1">
    <citation type="submission" date="2021-11" db="EMBL/GenBank/DDBJ databases">
        <title>Genome sequence.</title>
        <authorList>
            <person name="Sun Q."/>
        </authorList>
    </citation>
    <scope>NUCLEOTIDE SEQUENCE [LARGE SCALE GENOMIC DNA]</scope>
    <source>
        <strain evidence="10 11">KCTC 12005</strain>
    </source>
</reference>
<evidence type="ECO:0000256" key="7">
    <source>
        <dbReference type="PROSITE-ProRule" id="PRU01373"/>
    </source>
</evidence>
<evidence type="ECO:0000313" key="10">
    <source>
        <dbReference type="EMBL" id="MCD2166407.1"/>
    </source>
</evidence>
<dbReference type="PANTHER" id="PTHR36699:SF1">
    <property type="entry name" value="L,D-TRANSPEPTIDASE YAFK-RELATED"/>
    <property type="match status" value="1"/>
</dbReference>
<keyword evidence="6 7" id="KW-0961">Cell wall biogenesis/degradation</keyword>
<dbReference type="InterPro" id="IPR005490">
    <property type="entry name" value="LD_TPept_cat_dom"/>
</dbReference>
<sequence length="444" mass="48382">MPFRKQFWCSGVGVAIVAAAGAALAAGSPATPRAAAQTNTAAAAKARQPDAEERLVQIIALVQNQQLDQALRAAASLTADVPHFQAAQLVYADLLRFRSGQPGALTPAAVAARAAMLPVKHVPLPQAGAAPLPIPAASVQGAQSLEQLQGLQDEIRRRMHGAQSLPTAGQVPSEFLSLSPSVRQVIAIDASQSRLYLLRHDKGQLQLVDSFYVSVGKLGVGKLEEGDQRTPEGIYFIGRQIAGQRLPEFYGKGALTLNYPNDWDKAMGRSGSGIWLHGAPPDQFARLPQASDGCVVLANPDLIALMRTVDKLTPVLIRDQLQWVAPSDASHRQNTEAFHAVLQQWHQAWMQDDPQAALQLATPQWTASAEGQAWQTRMAGLFKGRNVELQDISTYGWKDDKGEIRVANLKLKSREQAQPLSLRQYWRKVGKDWRLFSEDLQNQS</sequence>
<evidence type="ECO:0000256" key="1">
    <source>
        <dbReference type="ARBA" id="ARBA00004752"/>
    </source>
</evidence>
<evidence type="ECO:0000256" key="2">
    <source>
        <dbReference type="ARBA" id="ARBA00005992"/>
    </source>
</evidence>
<dbReference type="GO" id="GO:0004180">
    <property type="term" value="F:carboxypeptidase activity"/>
    <property type="evidence" value="ECO:0007669"/>
    <property type="project" value="UniProtKB-ARBA"/>
</dbReference>
<dbReference type="GO" id="GO:0071555">
    <property type="term" value="P:cell wall organization"/>
    <property type="evidence" value="ECO:0007669"/>
    <property type="project" value="UniProtKB-UniRule"/>
</dbReference>
<comment type="caution">
    <text evidence="10">The sequence shown here is derived from an EMBL/GenBank/DDBJ whole genome shotgun (WGS) entry which is preliminary data.</text>
</comment>
<feature type="active site" description="Nucleophile" evidence="7">
    <location>
        <position position="294"/>
    </location>
</feature>
<evidence type="ECO:0000256" key="3">
    <source>
        <dbReference type="ARBA" id="ARBA00022679"/>
    </source>
</evidence>
<dbReference type="PROSITE" id="PS52029">
    <property type="entry name" value="LD_TPASE"/>
    <property type="match status" value="1"/>
</dbReference>
<evidence type="ECO:0000256" key="6">
    <source>
        <dbReference type="ARBA" id="ARBA00023316"/>
    </source>
</evidence>
<dbReference type="CDD" id="cd16913">
    <property type="entry name" value="YkuD_like"/>
    <property type="match status" value="1"/>
</dbReference>
<evidence type="ECO:0000259" key="9">
    <source>
        <dbReference type="PROSITE" id="PS52029"/>
    </source>
</evidence>
<dbReference type="SUPFAM" id="SSF141523">
    <property type="entry name" value="L,D-transpeptidase catalytic domain-like"/>
    <property type="match status" value="1"/>
</dbReference>
<name>A0AAW4XW94_9BURK</name>
<dbReference type="Gene3D" id="2.40.440.10">
    <property type="entry name" value="L,D-transpeptidase catalytic domain-like"/>
    <property type="match status" value="1"/>
</dbReference>
<keyword evidence="11" id="KW-1185">Reference proteome</keyword>
<evidence type="ECO:0000256" key="5">
    <source>
        <dbReference type="ARBA" id="ARBA00022984"/>
    </source>
</evidence>
<dbReference type="AlphaFoldDB" id="A0AAW4XW94"/>
<dbReference type="Proteomes" id="UP001199260">
    <property type="component" value="Unassembled WGS sequence"/>
</dbReference>
<evidence type="ECO:0000256" key="8">
    <source>
        <dbReference type="SAM" id="SignalP"/>
    </source>
</evidence>
<protein>
    <submittedName>
        <fullName evidence="10">L,D-transpeptidase family protein</fullName>
    </submittedName>
</protein>
<dbReference type="GO" id="GO:0008360">
    <property type="term" value="P:regulation of cell shape"/>
    <property type="evidence" value="ECO:0007669"/>
    <property type="project" value="UniProtKB-UniRule"/>
</dbReference>
<gene>
    <name evidence="10" type="ORF">LPW39_14885</name>
</gene>
<feature type="chain" id="PRO_5043363715" evidence="8">
    <location>
        <begin position="26"/>
        <end position="444"/>
    </location>
</feature>
<keyword evidence="8" id="KW-0732">Signal</keyword>
<dbReference type="RefSeq" id="WP_230776559.1">
    <property type="nucleotide sequence ID" value="NZ_JAJNCT010000020.1"/>
</dbReference>
<organism evidence="10 11">
    <name type="scientific">Comamonas koreensis</name>
    <dbReference type="NCBI Taxonomy" id="160825"/>
    <lineage>
        <taxon>Bacteria</taxon>
        <taxon>Pseudomonadati</taxon>
        <taxon>Pseudomonadota</taxon>
        <taxon>Betaproteobacteria</taxon>
        <taxon>Burkholderiales</taxon>
        <taxon>Comamonadaceae</taxon>
        <taxon>Comamonas</taxon>
    </lineage>
</organism>
<keyword evidence="3" id="KW-0808">Transferase</keyword>
<keyword evidence="4 7" id="KW-0133">Cell shape</keyword>
<dbReference type="Pfam" id="PF03734">
    <property type="entry name" value="YkuD"/>
    <property type="match status" value="1"/>
</dbReference>
<proteinExistence type="inferred from homology"/>
<evidence type="ECO:0000313" key="11">
    <source>
        <dbReference type="Proteomes" id="UP001199260"/>
    </source>
</evidence>
<comment type="similarity">
    <text evidence="2">Belongs to the YkuD family.</text>
</comment>
<dbReference type="GO" id="GO:0009252">
    <property type="term" value="P:peptidoglycan biosynthetic process"/>
    <property type="evidence" value="ECO:0007669"/>
    <property type="project" value="UniProtKB-KW"/>
</dbReference>
<feature type="signal peptide" evidence="8">
    <location>
        <begin position="1"/>
        <end position="25"/>
    </location>
</feature>
<accession>A0AAW4XW94</accession>